<dbReference type="AlphaFoldDB" id="A0A7Y4JZE2"/>
<sequence length="604" mass="65948">MTVSPPPDVQDAGPRSRRWRRVALWALLAVAVLEVALNVALNTGVTQAIMGRATDRTRLTWQRAWWLWPVGRLHLKGFTLTQQDPDVWWKVEVDALEAGMSLTGLLRKRVDADGIAGHGASFHLEPSSAPEEPSNPNSKPWVIHLKDVTLHQVRELDFSRVRFAGALDVTGTLNLQSRERLYVDLPSVRVSEGFIEVDGKRVARLESLDSRARLDAPFRPGKGYDLSQALGGQVKTRIDVLPLDWINDQLGASAPVSLHGGAGRVDLDVRMQRNTLEPGSQLKASGAALDLRAGPMRAQAPWSLEVSMPPEQQGQPSGSLRLAFAPVRVSGARGNDVEVPEVALTVLARRREGQAGLDLEPELHVAKSKPLDLRVLNPWLGRTLEIDSGHVTIRSEEPSKGAKARNALELRMDTDLVSGRMGQNKVLLRAEVEVDARHLSWDMTDLGLSGTTLRLSQVSSNGNVPIRSWSGNFSLPRASLSLSPTVLKARFSSQLTDTQPLVALITSSKKLPGFLTSLLNIPKVEVTGQVQIDERGLQLRELKAKGDGFSLEGHLDLVQGNMTGALLATLGAVTGGIELRPGKHDLHLLKATEWFKGQPVPPFR</sequence>
<feature type="transmembrane region" description="Helical" evidence="1">
    <location>
        <begin position="22"/>
        <end position="41"/>
    </location>
</feature>
<reference evidence="2 3" key="1">
    <citation type="submission" date="2020-05" db="EMBL/GenBank/DDBJ databases">
        <authorList>
            <person name="Whitworth D."/>
        </authorList>
    </citation>
    <scope>NUCLEOTIDE SEQUENCE [LARGE SCALE GENOMIC DNA]</scope>
    <source>
        <strain evidence="2 3">CA046A</strain>
    </source>
</reference>
<keyword evidence="1" id="KW-0812">Transmembrane</keyword>
<evidence type="ECO:0000313" key="2">
    <source>
        <dbReference type="EMBL" id="NOK14001.1"/>
    </source>
</evidence>
<accession>A0A7Y4JZE2</accession>
<gene>
    <name evidence="2" type="ORF">HNS30_33650</name>
</gene>
<evidence type="ECO:0000313" key="3">
    <source>
        <dbReference type="Proteomes" id="UP000528460"/>
    </source>
</evidence>
<dbReference type="Proteomes" id="UP000528460">
    <property type="component" value="Unassembled WGS sequence"/>
</dbReference>
<proteinExistence type="predicted"/>
<protein>
    <submittedName>
        <fullName evidence="2">Uncharacterized protein</fullName>
    </submittedName>
</protein>
<dbReference type="EMBL" id="JABFJW010000400">
    <property type="protein sequence ID" value="NOK14001.1"/>
    <property type="molecule type" value="Genomic_DNA"/>
</dbReference>
<evidence type="ECO:0000256" key="1">
    <source>
        <dbReference type="SAM" id="Phobius"/>
    </source>
</evidence>
<keyword evidence="1" id="KW-0472">Membrane</keyword>
<name>A0A7Y4JZE2_9BACT</name>
<keyword evidence="1" id="KW-1133">Transmembrane helix</keyword>
<organism evidence="2 3">
    <name type="scientific">Corallococcus exercitus</name>
    <dbReference type="NCBI Taxonomy" id="2316736"/>
    <lineage>
        <taxon>Bacteria</taxon>
        <taxon>Pseudomonadati</taxon>
        <taxon>Myxococcota</taxon>
        <taxon>Myxococcia</taxon>
        <taxon>Myxococcales</taxon>
        <taxon>Cystobacterineae</taxon>
        <taxon>Myxococcaceae</taxon>
        <taxon>Corallococcus</taxon>
    </lineage>
</organism>
<dbReference type="RefSeq" id="WP_171421130.1">
    <property type="nucleotide sequence ID" value="NZ_JABFJW010000400.1"/>
</dbReference>
<comment type="caution">
    <text evidence="2">The sequence shown here is derived from an EMBL/GenBank/DDBJ whole genome shotgun (WGS) entry which is preliminary data.</text>
</comment>